<dbReference type="Proteomes" id="UP001362999">
    <property type="component" value="Unassembled WGS sequence"/>
</dbReference>
<reference evidence="3 4" key="1">
    <citation type="journal article" date="2024" name="J Genomics">
        <title>Draft genome sequencing and assembly of Favolaschia claudopus CIRM-BRFM 2984 isolated from oak limbs.</title>
        <authorList>
            <person name="Navarro D."/>
            <person name="Drula E."/>
            <person name="Chaduli D."/>
            <person name="Cazenave R."/>
            <person name="Ahrendt S."/>
            <person name="Wang J."/>
            <person name="Lipzen A."/>
            <person name="Daum C."/>
            <person name="Barry K."/>
            <person name="Grigoriev I.V."/>
            <person name="Favel A."/>
            <person name="Rosso M.N."/>
            <person name="Martin F."/>
        </authorList>
    </citation>
    <scope>NUCLEOTIDE SEQUENCE [LARGE SCALE GENOMIC DNA]</scope>
    <source>
        <strain evidence="3 4">CIRM-BRFM 2984</strain>
    </source>
</reference>
<protein>
    <submittedName>
        <fullName evidence="3">Uncharacterized protein</fullName>
    </submittedName>
</protein>
<feature type="compositionally biased region" description="Basic and acidic residues" evidence="1">
    <location>
        <begin position="181"/>
        <end position="193"/>
    </location>
</feature>
<feature type="compositionally biased region" description="Low complexity" evidence="1">
    <location>
        <begin position="166"/>
        <end position="180"/>
    </location>
</feature>
<feature type="signal peptide" evidence="2">
    <location>
        <begin position="1"/>
        <end position="19"/>
    </location>
</feature>
<sequence length="298" mass="32713">MRFGGLWWLFAATVLFVVAMQCVLHSLAVVVASNFTVGQLHLAQHFPPHPLLHNGRLEVFEMHCYTPSWTRLSRSTGLPGCEQPARSTHHSVSKFFGRGMPNVQVYATRIVNDSSPSKKLQVGVGAVILNGPETMSVQECDRASDSPSYISRAENRPPPPRHRSPGRSAASAARSAAAQQARRERQQGLEREQQQQQQQQRDGQPAAAPNQSTASAARSAAQQARREPRQEEQGRPPAPPPPQNNRSLAQQARRERERQERANGQLPTPPQTNGGLGGVELRVCSCLSQHITVSDSLV</sequence>
<evidence type="ECO:0000256" key="1">
    <source>
        <dbReference type="SAM" id="MobiDB-lite"/>
    </source>
</evidence>
<accession>A0AAV9Z0G6</accession>
<dbReference type="AlphaFoldDB" id="A0AAV9Z0G6"/>
<keyword evidence="2" id="KW-0732">Signal</keyword>
<feature type="compositionally biased region" description="Low complexity" evidence="1">
    <location>
        <begin position="194"/>
        <end position="223"/>
    </location>
</feature>
<gene>
    <name evidence="3" type="ORF">R3P38DRAFT_2815840</name>
</gene>
<feature type="compositionally biased region" description="Basic and acidic residues" evidence="1">
    <location>
        <begin position="224"/>
        <end position="234"/>
    </location>
</feature>
<keyword evidence="4" id="KW-1185">Reference proteome</keyword>
<feature type="compositionally biased region" description="Basic and acidic residues" evidence="1">
    <location>
        <begin position="252"/>
        <end position="261"/>
    </location>
</feature>
<evidence type="ECO:0000313" key="4">
    <source>
        <dbReference type="Proteomes" id="UP001362999"/>
    </source>
</evidence>
<proteinExistence type="predicted"/>
<evidence type="ECO:0000256" key="2">
    <source>
        <dbReference type="SAM" id="SignalP"/>
    </source>
</evidence>
<comment type="caution">
    <text evidence="3">The sequence shown here is derived from an EMBL/GenBank/DDBJ whole genome shotgun (WGS) entry which is preliminary data.</text>
</comment>
<feature type="region of interest" description="Disordered" evidence="1">
    <location>
        <begin position="137"/>
        <end position="276"/>
    </location>
</feature>
<feature type="chain" id="PRO_5043934149" evidence="2">
    <location>
        <begin position="20"/>
        <end position="298"/>
    </location>
</feature>
<evidence type="ECO:0000313" key="3">
    <source>
        <dbReference type="EMBL" id="KAK6966720.1"/>
    </source>
</evidence>
<dbReference type="EMBL" id="JAWWNJ010000258">
    <property type="protein sequence ID" value="KAK6966720.1"/>
    <property type="molecule type" value="Genomic_DNA"/>
</dbReference>
<name>A0AAV9Z0G6_9AGAR</name>
<organism evidence="3 4">
    <name type="scientific">Favolaschia claudopus</name>
    <dbReference type="NCBI Taxonomy" id="2862362"/>
    <lineage>
        <taxon>Eukaryota</taxon>
        <taxon>Fungi</taxon>
        <taxon>Dikarya</taxon>
        <taxon>Basidiomycota</taxon>
        <taxon>Agaricomycotina</taxon>
        <taxon>Agaricomycetes</taxon>
        <taxon>Agaricomycetidae</taxon>
        <taxon>Agaricales</taxon>
        <taxon>Marasmiineae</taxon>
        <taxon>Mycenaceae</taxon>
        <taxon>Favolaschia</taxon>
    </lineage>
</organism>